<reference evidence="3" key="1">
    <citation type="journal article" date="2019" name="Int. J. Syst. Evol. Microbiol.">
        <title>The Global Catalogue of Microorganisms (GCM) 10K type strain sequencing project: providing services to taxonomists for standard genome sequencing and annotation.</title>
        <authorList>
            <consortium name="The Broad Institute Genomics Platform"/>
            <consortium name="The Broad Institute Genome Sequencing Center for Infectious Disease"/>
            <person name="Wu L."/>
            <person name="Ma J."/>
        </authorList>
    </citation>
    <scope>NUCLEOTIDE SEQUENCE [LARGE SCALE GENOMIC DNA]</scope>
    <source>
        <strain evidence="3">KCTC 52039</strain>
    </source>
</reference>
<proteinExistence type="predicted"/>
<protein>
    <recommendedName>
        <fullName evidence="4">CDP-alcohol phosphatidyltransferase</fullName>
    </recommendedName>
</protein>
<feature type="transmembrane region" description="Helical" evidence="1">
    <location>
        <begin position="76"/>
        <end position="100"/>
    </location>
</feature>
<accession>A0ABV7J715</accession>
<evidence type="ECO:0000256" key="1">
    <source>
        <dbReference type="SAM" id="Phobius"/>
    </source>
</evidence>
<keyword evidence="1" id="KW-0812">Transmembrane</keyword>
<keyword evidence="1" id="KW-1133">Transmembrane helix</keyword>
<dbReference type="RefSeq" id="WP_380074246.1">
    <property type="nucleotide sequence ID" value="NZ_JBHRTO010000002.1"/>
</dbReference>
<dbReference type="EMBL" id="JBHRTO010000002">
    <property type="protein sequence ID" value="MFC3182587.1"/>
    <property type="molecule type" value="Genomic_DNA"/>
</dbReference>
<feature type="transmembrane region" description="Helical" evidence="1">
    <location>
        <begin position="21"/>
        <end position="40"/>
    </location>
</feature>
<comment type="caution">
    <text evidence="2">The sequence shown here is derived from an EMBL/GenBank/DDBJ whole genome shotgun (WGS) entry which is preliminary data.</text>
</comment>
<gene>
    <name evidence="2" type="ORF">ACFOGH_16440</name>
</gene>
<feature type="transmembrane region" description="Helical" evidence="1">
    <location>
        <begin position="177"/>
        <end position="195"/>
    </location>
</feature>
<dbReference type="Proteomes" id="UP001595547">
    <property type="component" value="Unassembled WGS sequence"/>
</dbReference>
<evidence type="ECO:0008006" key="4">
    <source>
        <dbReference type="Google" id="ProtNLM"/>
    </source>
</evidence>
<keyword evidence="3" id="KW-1185">Reference proteome</keyword>
<sequence length="206" mass="23126">MLDATLDSFAQFIRSFRRTTPFPVEIMLPGLLILFAWPLLRIWLDDASTTFMVAFVLGMGLRLAMKSRLMIMRTRAHVSTPATVALILLAGPGVLALLIWSAEPLLCQRFLSLYFVFAAALYIIDVVDGSYAINRFRWPQPEMRGTDAVMTRVMVIYNLAMVLANETLIHHASQTTWLLYFGLLPLATNLIRTALVRTVQEGYGAA</sequence>
<feature type="transmembrane region" description="Helical" evidence="1">
    <location>
        <begin position="46"/>
        <end position="64"/>
    </location>
</feature>
<organism evidence="2 3">
    <name type="scientific">Cypionkella sinensis</name>
    <dbReference type="NCBI Taxonomy" id="1756043"/>
    <lineage>
        <taxon>Bacteria</taxon>
        <taxon>Pseudomonadati</taxon>
        <taxon>Pseudomonadota</taxon>
        <taxon>Alphaproteobacteria</taxon>
        <taxon>Rhodobacterales</taxon>
        <taxon>Paracoccaceae</taxon>
        <taxon>Cypionkella</taxon>
    </lineage>
</organism>
<keyword evidence="1" id="KW-0472">Membrane</keyword>
<feature type="transmembrane region" description="Helical" evidence="1">
    <location>
        <begin position="154"/>
        <end position="171"/>
    </location>
</feature>
<evidence type="ECO:0000313" key="3">
    <source>
        <dbReference type="Proteomes" id="UP001595547"/>
    </source>
</evidence>
<name>A0ABV7J715_9RHOB</name>
<evidence type="ECO:0000313" key="2">
    <source>
        <dbReference type="EMBL" id="MFC3182587.1"/>
    </source>
</evidence>
<feature type="transmembrane region" description="Helical" evidence="1">
    <location>
        <begin position="112"/>
        <end position="133"/>
    </location>
</feature>